<evidence type="ECO:0000313" key="1">
    <source>
        <dbReference type="EMBL" id="JAD35041.1"/>
    </source>
</evidence>
<dbReference type="EMBL" id="GBRH01262854">
    <property type="protein sequence ID" value="JAD35041.1"/>
    <property type="molecule type" value="Transcribed_RNA"/>
</dbReference>
<name>A0A0A8Z8A7_ARUDO</name>
<accession>A0A0A8Z8A7</accession>
<proteinExistence type="predicted"/>
<reference evidence="1" key="2">
    <citation type="journal article" date="2015" name="Data Brief">
        <title>Shoot transcriptome of the giant reed, Arundo donax.</title>
        <authorList>
            <person name="Barrero R.A."/>
            <person name="Guerrero F.D."/>
            <person name="Moolhuijzen P."/>
            <person name="Goolsby J.A."/>
            <person name="Tidwell J."/>
            <person name="Bellgard S.E."/>
            <person name="Bellgard M.I."/>
        </authorList>
    </citation>
    <scope>NUCLEOTIDE SEQUENCE</scope>
    <source>
        <tissue evidence="1">Shoot tissue taken approximately 20 cm above the soil surface</tissue>
    </source>
</reference>
<sequence length="36" mass="4261">MANVLETFADLFFKPWFQSLLDYSPFVIDNLLNTFC</sequence>
<reference evidence="1" key="1">
    <citation type="submission" date="2014-09" db="EMBL/GenBank/DDBJ databases">
        <authorList>
            <person name="Magalhaes I.L.F."/>
            <person name="Oliveira U."/>
            <person name="Santos F.R."/>
            <person name="Vidigal T.H.D.A."/>
            <person name="Brescovit A.D."/>
            <person name="Santos A.J."/>
        </authorList>
    </citation>
    <scope>NUCLEOTIDE SEQUENCE</scope>
    <source>
        <tissue evidence="1">Shoot tissue taken approximately 20 cm above the soil surface</tissue>
    </source>
</reference>
<dbReference type="AlphaFoldDB" id="A0A0A8Z8A7"/>
<protein>
    <submittedName>
        <fullName evidence="1">Uncharacterized protein</fullName>
    </submittedName>
</protein>
<organism evidence="1">
    <name type="scientific">Arundo donax</name>
    <name type="common">Giant reed</name>
    <name type="synonym">Donax arundinaceus</name>
    <dbReference type="NCBI Taxonomy" id="35708"/>
    <lineage>
        <taxon>Eukaryota</taxon>
        <taxon>Viridiplantae</taxon>
        <taxon>Streptophyta</taxon>
        <taxon>Embryophyta</taxon>
        <taxon>Tracheophyta</taxon>
        <taxon>Spermatophyta</taxon>
        <taxon>Magnoliopsida</taxon>
        <taxon>Liliopsida</taxon>
        <taxon>Poales</taxon>
        <taxon>Poaceae</taxon>
        <taxon>PACMAD clade</taxon>
        <taxon>Arundinoideae</taxon>
        <taxon>Arundineae</taxon>
        <taxon>Arundo</taxon>
    </lineage>
</organism>